<dbReference type="SUPFAM" id="SSF56935">
    <property type="entry name" value="Porins"/>
    <property type="match status" value="1"/>
</dbReference>
<dbReference type="InterPro" id="IPR033900">
    <property type="entry name" value="Gram_neg_porin_domain"/>
</dbReference>
<name>B9BSL2_9BURK</name>
<dbReference type="Gene3D" id="2.40.160.10">
    <property type="entry name" value="Porin"/>
    <property type="match status" value="1"/>
</dbReference>
<gene>
    <name evidence="2" type="ORF">BURMUCGD2_2779</name>
</gene>
<dbReference type="AlphaFoldDB" id="B9BSL2"/>
<dbReference type="InterPro" id="IPR023614">
    <property type="entry name" value="Porin_dom_sf"/>
</dbReference>
<comment type="caution">
    <text evidence="2">The sequence shown here is derived from an EMBL/GenBank/DDBJ whole genome shotgun (WGS) entry which is preliminary data.</text>
</comment>
<organism evidence="2 3">
    <name type="scientific">Burkholderia multivorans CGD2</name>
    <dbReference type="NCBI Taxonomy" id="513052"/>
    <lineage>
        <taxon>Bacteria</taxon>
        <taxon>Pseudomonadati</taxon>
        <taxon>Pseudomonadota</taxon>
        <taxon>Betaproteobacteria</taxon>
        <taxon>Burkholderiales</taxon>
        <taxon>Burkholderiaceae</taxon>
        <taxon>Burkholderia</taxon>
        <taxon>Burkholderia cepacia complex</taxon>
    </lineage>
</organism>
<evidence type="ECO:0000313" key="2">
    <source>
        <dbReference type="EMBL" id="EEE06082.1"/>
    </source>
</evidence>
<dbReference type="GO" id="GO:0015288">
    <property type="term" value="F:porin activity"/>
    <property type="evidence" value="ECO:0007669"/>
    <property type="project" value="InterPro"/>
</dbReference>
<dbReference type="Proteomes" id="UP000004535">
    <property type="component" value="Unassembled WGS sequence"/>
</dbReference>
<dbReference type="GO" id="GO:0016020">
    <property type="term" value="C:membrane"/>
    <property type="evidence" value="ECO:0007669"/>
    <property type="project" value="InterPro"/>
</dbReference>
<accession>B9BSL2</accession>
<evidence type="ECO:0000259" key="1">
    <source>
        <dbReference type="Pfam" id="PF13609"/>
    </source>
</evidence>
<dbReference type="EMBL" id="ACFC01000007">
    <property type="protein sequence ID" value="EEE06082.1"/>
    <property type="molecule type" value="Genomic_DNA"/>
</dbReference>
<feature type="domain" description="Porin" evidence="1">
    <location>
        <begin position="10"/>
        <end position="76"/>
    </location>
</feature>
<dbReference type="CDD" id="cd00342">
    <property type="entry name" value="gram_neg_porins"/>
    <property type="match status" value="1"/>
</dbReference>
<sequence>MSGGIPLTSDTRFNNYELNARYALTPAFSLAGSYTYTDGRMEGQKPSWHQFNLQADYALSKRTDLYLQGEYQRVNGDGLAVGANINGLGVASSTNKQIAVTAGMRHRF</sequence>
<dbReference type="Pfam" id="PF13609">
    <property type="entry name" value="Porin_4"/>
    <property type="match status" value="1"/>
</dbReference>
<evidence type="ECO:0000313" key="3">
    <source>
        <dbReference type="Proteomes" id="UP000004535"/>
    </source>
</evidence>
<reference evidence="2 3" key="1">
    <citation type="journal article" date="2012" name="J. Bacteriol.">
        <title>Draft Genome Sequence Determination for Cystic Fibrosis and Chronic Granulomatous Disease Burkholderia multivorans Isolates.</title>
        <authorList>
            <person name="Varga J.J."/>
            <person name="Losada L."/>
            <person name="Zelazny A.M."/>
            <person name="Brinkac L."/>
            <person name="Harkins D."/>
            <person name="Radune D."/>
            <person name="Hostetler J."/>
            <person name="Sampaio E.P."/>
            <person name="Ronning C.M."/>
            <person name="Nierman W.C."/>
            <person name="Greenberg D.E."/>
            <person name="Holland S.M."/>
            <person name="Goldberg J.B."/>
        </authorList>
    </citation>
    <scope>NUCLEOTIDE SEQUENCE [LARGE SCALE GENOMIC DNA]</scope>
    <source>
        <strain evidence="2 3">CGD2</strain>
    </source>
</reference>
<protein>
    <submittedName>
        <fullName evidence="2">Putative outer membrane porin</fullName>
    </submittedName>
</protein>
<proteinExistence type="predicted"/>